<dbReference type="Gene3D" id="1.25.40.390">
    <property type="match status" value="1"/>
</dbReference>
<evidence type="ECO:0000256" key="5">
    <source>
        <dbReference type="ARBA" id="ARBA00023237"/>
    </source>
</evidence>
<dbReference type="PROSITE" id="PS51257">
    <property type="entry name" value="PROKAR_LIPOPROTEIN"/>
    <property type="match status" value="1"/>
</dbReference>
<feature type="chain" id="PRO_5011649804" evidence="6">
    <location>
        <begin position="20"/>
        <end position="528"/>
    </location>
</feature>
<proteinExistence type="inferred from homology"/>
<dbReference type="STRING" id="563176.SAMN04488090_0332"/>
<dbReference type="GO" id="GO:0009279">
    <property type="term" value="C:cell outer membrane"/>
    <property type="evidence" value="ECO:0007669"/>
    <property type="project" value="UniProtKB-SubCell"/>
</dbReference>
<dbReference type="InterPro" id="IPR011990">
    <property type="entry name" value="TPR-like_helical_dom_sf"/>
</dbReference>
<evidence type="ECO:0000259" key="7">
    <source>
        <dbReference type="Pfam" id="PF07980"/>
    </source>
</evidence>
<dbReference type="RefSeq" id="WP_093196860.1">
    <property type="nucleotide sequence ID" value="NZ_FNGS01000001.1"/>
</dbReference>
<reference evidence="9 10" key="1">
    <citation type="submission" date="2016-10" db="EMBL/GenBank/DDBJ databases">
        <authorList>
            <person name="de Groot N.N."/>
        </authorList>
    </citation>
    <scope>NUCLEOTIDE SEQUENCE [LARGE SCALE GENOMIC DNA]</scope>
    <source>
        <strain evidence="9 10">DSM 21668</strain>
    </source>
</reference>
<evidence type="ECO:0000256" key="6">
    <source>
        <dbReference type="SAM" id="SignalP"/>
    </source>
</evidence>
<accession>A0A1G9I5E1</accession>
<dbReference type="EMBL" id="FNGS01000001">
    <property type="protein sequence ID" value="SDL20084.1"/>
    <property type="molecule type" value="Genomic_DNA"/>
</dbReference>
<comment type="subcellular location">
    <subcellularLocation>
        <location evidence="1">Cell outer membrane</location>
    </subcellularLocation>
</comment>
<evidence type="ECO:0000256" key="1">
    <source>
        <dbReference type="ARBA" id="ARBA00004442"/>
    </source>
</evidence>
<evidence type="ECO:0000313" key="9">
    <source>
        <dbReference type="EMBL" id="SDL20084.1"/>
    </source>
</evidence>
<sequence>MKINNKLAMVVVFAGALMAGCSKGFLDRPPLSQISADNFYQTTNDLRLATAALYGGKPWAEWNYNCYLPIGEVLSGNMALNYWGDAVQLHTFSVSGSNEIMIANWKAMYKVIAHCNVTIKAIQEKAPVSIPEKDRNGAIAEAKFLRAFSYYNLALLWKDVPIIEDNTKLITTPLVYRNPANDVYRVVVNDLLFAAKNLPARDAAGRLTTWSAQGMLAKVYLTWAGLGAKGSGPRNQALLDSAKLYAGNVCKQSGLSLLPNYADLFKTQFNDNPESLFALQWAAGAGWLEGNMLQIYSPGGAEISAAGQAGWFAISPTYDLYKQYDRGDSIRRKATFMLKGDYYPELNAAGGGYRFTGNNGLKKHIIGTRVDNSAPTMTLTSSTEHNALLRLAEVYLIYAEAVMGNNTSTTHADALQYFNKVRTRAGLAPVTSLDAETLFRERRLELAAEGHFWEDLVRLSYYDEAKAIKKLNEQERILFTYDDKGVVTKGEALAIITPANTTTFKFPIPSPEVTANPRLLDAPVPYPF</sequence>
<feature type="signal peptide" evidence="6">
    <location>
        <begin position="1"/>
        <end position="19"/>
    </location>
</feature>
<keyword evidence="10" id="KW-1185">Reference proteome</keyword>
<evidence type="ECO:0000256" key="4">
    <source>
        <dbReference type="ARBA" id="ARBA00023136"/>
    </source>
</evidence>
<feature type="domain" description="RagB/SusD" evidence="7">
    <location>
        <begin position="274"/>
        <end position="521"/>
    </location>
</feature>
<comment type="similarity">
    <text evidence="2">Belongs to the SusD family.</text>
</comment>
<name>A0A1G9I5E1_9BACT</name>
<keyword evidence="3 6" id="KW-0732">Signal</keyword>
<dbReference type="Pfam" id="PF14322">
    <property type="entry name" value="SusD-like_3"/>
    <property type="match status" value="1"/>
</dbReference>
<keyword evidence="4" id="KW-0472">Membrane</keyword>
<dbReference type="OrthoDB" id="5694214at2"/>
<dbReference type="Proteomes" id="UP000198901">
    <property type="component" value="Unassembled WGS sequence"/>
</dbReference>
<dbReference type="InterPro" id="IPR033985">
    <property type="entry name" value="SusD-like_N"/>
</dbReference>
<protein>
    <submittedName>
        <fullName evidence="9">Starch-binding associating with outer membrane</fullName>
    </submittedName>
</protein>
<evidence type="ECO:0000256" key="3">
    <source>
        <dbReference type="ARBA" id="ARBA00022729"/>
    </source>
</evidence>
<feature type="domain" description="SusD-like N-terminal" evidence="8">
    <location>
        <begin position="97"/>
        <end position="221"/>
    </location>
</feature>
<evidence type="ECO:0000256" key="2">
    <source>
        <dbReference type="ARBA" id="ARBA00006275"/>
    </source>
</evidence>
<gene>
    <name evidence="9" type="ORF">SAMN04488090_0332</name>
</gene>
<dbReference type="AlphaFoldDB" id="A0A1G9I5E1"/>
<evidence type="ECO:0000259" key="8">
    <source>
        <dbReference type="Pfam" id="PF14322"/>
    </source>
</evidence>
<dbReference type="InterPro" id="IPR012944">
    <property type="entry name" value="SusD_RagB_dom"/>
</dbReference>
<dbReference type="SUPFAM" id="SSF48452">
    <property type="entry name" value="TPR-like"/>
    <property type="match status" value="1"/>
</dbReference>
<dbReference type="Pfam" id="PF07980">
    <property type="entry name" value="SusD_RagB"/>
    <property type="match status" value="1"/>
</dbReference>
<organism evidence="9 10">
    <name type="scientific">Siphonobacter aquaeclarae</name>
    <dbReference type="NCBI Taxonomy" id="563176"/>
    <lineage>
        <taxon>Bacteria</taxon>
        <taxon>Pseudomonadati</taxon>
        <taxon>Bacteroidota</taxon>
        <taxon>Cytophagia</taxon>
        <taxon>Cytophagales</taxon>
        <taxon>Cytophagaceae</taxon>
        <taxon>Siphonobacter</taxon>
    </lineage>
</organism>
<keyword evidence="5" id="KW-0998">Cell outer membrane</keyword>
<evidence type="ECO:0000313" key="10">
    <source>
        <dbReference type="Proteomes" id="UP000198901"/>
    </source>
</evidence>